<name>A0A836CMK7_9STRA</name>
<dbReference type="GO" id="GO:0000785">
    <property type="term" value="C:chromatin"/>
    <property type="evidence" value="ECO:0007669"/>
    <property type="project" value="TreeGrafter"/>
</dbReference>
<dbReference type="GO" id="GO:0032991">
    <property type="term" value="C:protein-containing complex"/>
    <property type="evidence" value="ECO:0007669"/>
    <property type="project" value="UniProtKB-ARBA"/>
</dbReference>
<dbReference type="AlphaFoldDB" id="A0A836CMK7"/>
<dbReference type="SUPFAM" id="SSF46689">
    <property type="entry name" value="Homeodomain-like"/>
    <property type="match status" value="1"/>
</dbReference>
<evidence type="ECO:0000313" key="3">
    <source>
        <dbReference type="Proteomes" id="UP000664859"/>
    </source>
</evidence>
<dbReference type="OrthoDB" id="10258692at2759"/>
<dbReference type="Gene3D" id="1.10.10.60">
    <property type="entry name" value="Homeodomain-like"/>
    <property type="match status" value="1"/>
</dbReference>
<comment type="caution">
    <text evidence="2">The sequence shown here is derived from an EMBL/GenBank/DDBJ whole genome shotgun (WGS) entry which is preliminary data.</text>
</comment>
<dbReference type="InterPro" id="IPR001005">
    <property type="entry name" value="SANT/Myb"/>
</dbReference>
<dbReference type="PANTHER" id="PTHR13992">
    <property type="entry name" value="NUCLEAR RECEPTOR CO-REPRESSOR RELATED NCOR"/>
    <property type="match status" value="1"/>
</dbReference>
<feature type="non-terminal residue" evidence="2">
    <location>
        <position position="181"/>
    </location>
</feature>
<organism evidence="2 3">
    <name type="scientific">Tribonema minus</name>
    <dbReference type="NCBI Taxonomy" id="303371"/>
    <lineage>
        <taxon>Eukaryota</taxon>
        <taxon>Sar</taxon>
        <taxon>Stramenopiles</taxon>
        <taxon>Ochrophyta</taxon>
        <taxon>PX clade</taxon>
        <taxon>Xanthophyceae</taxon>
        <taxon>Tribonematales</taxon>
        <taxon>Tribonemataceae</taxon>
        <taxon>Tribonema</taxon>
    </lineage>
</organism>
<gene>
    <name evidence="2" type="ORF">JKP88DRAFT_303528</name>
</gene>
<dbReference type="PROSITE" id="PS51293">
    <property type="entry name" value="SANT"/>
    <property type="match status" value="1"/>
</dbReference>
<dbReference type="GO" id="GO:0006357">
    <property type="term" value="P:regulation of transcription by RNA polymerase II"/>
    <property type="evidence" value="ECO:0007669"/>
    <property type="project" value="TreeGrafter"/>
</dbReference>
<protein>
    <recommendedName>
        <fullName evidence="1">SANT domain-containing protein</fullName>
    </recommendedName>
</protein>
<dbReference type="CDD" id="cd00167">
    <property type="entry name" value="SANT"/>
    <property type="match status" value="1"/>
</dbReference>
<dbReference type="InterPro" id="IPR051571">
    <property type="entry name" value="N-CoR_corepressor"/>
</dbReference>
<dbReference type="InterPro" id="IPR017884">
    <property type="entry name" value="SANT_dom"/>
</dbReference>
<dbReference type="PANTHER" id="PTHR13992:SF39">
    <property type="entry name" value="SMRTER, ISOFORM G"/>
    <property type="match status" value="1"/>
</dbReference>
<dbReference type="GO" id="GO:0005654">
    <property type="term" value="C:nucleoplasm"/>
    <property type="evidence" value="ECO:0007669"/>
    <property type="project" value="UniProtKB-ARBA"/>
</dbReference>
<reference evidence="2" key="1">
    <citation type="submission" date="2021-02" db="EMBL/GenBank/DDBJ databases">
        <title>First Annotated Genome of the Yellow-green Alga Tribonema minus.</title>
        <authorList>
            <person name="Mahan K.M."/>
        </authorList>
    </citation>
    <scope>NUCLEOTIDE SEQUENCE</scope>
    <source>
        <strain evidence="2">UTEX B ZZ1240</strain>
    </source>
</reference>
<accession>A0A836CMK7</accession>
<proteinExistence type="predicted"/>
<feature type="domain" description="SANT" evidence="1">
    <location>
        <begin position="79"/>
        <end position="130"/>
    </location>
</feature>
<evidence type="ECO:0000259" key="1">
    <source>
        <dbReference type="PROSITE" id="PS51293"/>
    </source>
</evidence>
<sequence>MLKELMAAEAMRIRITNGKVPPPVQVCALAQKHSGGGFVGCQHDRTTTDGRPPLCRLRPVNRSCPPHCNCLKEVERQGRLVNPWTDMEKCIFLDQFLLFPKDFGRIARALANKSVRDCVAFYYDSKATIDYKAVLREHVSRRRGGRAAWSATVAAAKCVGATVVFGEEGEQPRLVLPSQVC</sequence>
<evidence type="ECO:0000313" key="2">
    <source>
        <dbReference type="EMBL" id="KAG5188891.1"/>
    </source>
</evidence>
<dbReference type="Proteomes" id="UP000664859">
    <property type="component" value="Unassembled WGS sequence"/>
</dbReference>
<dbReference type="InterPro" id="IPR009057">
    <property type="entry name" value="Homeodomain-like_sf"/>
</dbReference>
<dbReference type="SMART" id="SM00717">
    <property type="entry name" value="SANT"/>
    <property type="match status" value="1"/>
</dbReference>
<keyword evidence="3" id="KW-1185">Reference proteome</keyword>
<dbReference type="EMBL" id="JAFCMP010000061">
    <property type="protein sequence ID" value="KAG5188891.1"/>
    <property type="molecule type" value="Genomic_DNA"/>
</dbReference>